<keyword evidence="3 12" id="KW-0762">Sugar transport</keyword>
<evidence type="ECO:0000256" key="4">
    <source>
        <dbReference type="ARBA" id="ARBA00022679"/>
    </source>
</evidence>
<comment type="subcellular location">
    <subcellularLocation>
        <location evidence="1">Cytoplasm</location>
    </subcellularLocation>
</comment>
<dbReference type="Proteomes" id="UP000281474">
    <property type="component" value="Unassembled WGS sequence"/>
</dbReference>
<evidence type="ECO:0000256" key="7">
    <source>
        <dbReference type="ARBA" id="ARBA00039163"/>
    </source>
</evidence>
<name>A0A3L8PV19_9GAMM</name>
<keyword evidence="13" id="KW-1185">Reference proteome</keyword>
<evidence type="ECO:0000313" key="12">
    <source>
        <dbReference type="EMBL" id="RLV59267.1"/>
    </source>
</evidence>
<dbReference type="GO" id="GO:0009401">
    <property type="term" value="P:phosphoenolpyruvate-dependent sugar phosphotransferase system"/>
    <property type="evidence" value="ECO:0007669"/>
    <property type="project" value="UniProtKB-KW"/>
</dbReference>
<dbReference type="PROSITE" id="PS00371">
    <property type="entry name" value="PTS_EIIA_TYPE_1_HIS"/>
    <property type="match status" value="1"/>
</dbReference>
<dbReference type="OrthoDB" id="7571469at2"/>
<evidence type="ECO:0000256" key="6">
    <source>
        <dbReference type="ARBA" id="ARBA00022777"/>
    </source>
</evidence>
<evidence type="ECO:0000256" key="3">
    <source>
        <dbReference type="ARBA" id="ARBA00022597"/>
    </source>
</evidence>
<gene>
    <name evidence="12" type="ORF">D5018_13030</name>
</gene>
<evidence type="ECO:0000256" key="5">
    <source>
        <dbReference type="ARBA" id="ARBA00022683"/>
    </source>
</evidence>
<dbReference type="NCBIfam" id="NF006962">
    <property type="entry name" value="PRK09439.1"/>
    <property type="match status" value="1"/>
</dbReference>
<accession>A0A3L8PV19</accession>
<feature type="domain" description="PTS EIIA type-1" evidence="11">
    <location>
        <begin position="39"/>
        <end position="143"/>
    </location>
</feature>
<evidence type="ECO:0000256" key="9">
    <source>
        <dbReference type="ARBA" id="ARBA00042526"/>
    </source>
</evidence>
<keyword evidence="6" id="KW-0418">Kinase</keyword>
<comment type="caution">
    <text evidence="12">The sequence shown here is derived from an EMBL/GenBank/DDBJ whole genome shotgun (WGS) entry which is preliminary data.</text>
</comment>
<evidence type="ECO:0000313" key="13">
    <source>
        <dbReference type="Proteomes" id="UP000281474"/>
    </source>
</evidence>
<dbReference type="NCBIfam" id="TIGR00830">
    <property type="entry name" value="PTBA"/>
    <property type="match status" value="1"/>
</dbReference>
<proteinExistence type="predicted"/>
<dbReference type="PROSITE" id="PS51093">
    <property type="entry name" value="PTS_EIIA_TYPE_1"/>
    <property type="match status" value="1"/>
</dbReference>
<keyword evidence="4" id="KW-0808">Transferase</keyword>
<organism evidence="12 13">
    <name type="scientific">Parashewanella curva</name>
    <dbReference type="NCBI Taxonomy" id="2338552"/>
    <lineage>
        <taxon>Bacteria</taxon>
        <taxon>Pseudomonadati</taxon>
        <taxon>Pseudomonadota</taxon>
        <taxon>Gammaproteobacteria</taxon>
        <taxon>Alteromonadales</taxon>
        <taxon>Shewanellaceae</taxon>
        <taxon>Parashewanella</taxon>
    </lineage>
</organism>
<dbReference type="GO" id="GO:0005737">
    <property type="term" value="C:cytoplasm"/>
    <property type="evidence" value="ECO:0007669"/>
    <property type="project" value="UniProtKB-SubCell"/>
</dbReference>
<dbReference type="AlphaFoldDB" id="A0A3L8PV19"/>
<dbReference type="Gene3D" id="2.70.70.10">
    <property type="entry name" value="Glucose Permease (Domain IIA)"/>
    <property type="match status" value="1"/>
</dbReference>
<reference evidence="12 13" key="1">
    <citation type="submission" date="2018-09" db="EMBL/GenBank/DDBJ databases">
        <title>Phylogeny of the Shewanellaceae, and recommendation for two new genera, Pseudoshewanella and Parashewanella.</title>
        <authorList>
            <person name="Wang G."/>
        </authorList>
    </citation>
    <scope>NUCLEOTIDE SEQUENCE [LARGE SCALE GENOMIC DNA]</scope>
    <source>
        <strain evidence="12 13">C51</strain>
    </source>
</reference>
<dbReference type="PANTHER" id="PTHR45008:SF1">
    <property type="entry name" value="PTS SYSTEM GLUCOSE-SPECIFIC EIIA COMPONENT"/>
    <property type="match status" value="1"/>
</dbReference>
<sequence length="169" mass="18284">MGFINQCKQWFDNTPQQTQTIDIYSPVSGEIVSIEQVPDIVFAEKIVGDGLAITPHGSTIHAPVDGTIGKIFETNHAFSIVTKEGVELFIHFGVGTVELQGTGFSRLVEQGAEVHIGDPILQFDLNFIQEQVTSTVTPVVIANMDAIQGLSKKKGSVTAKQDILFSVTI</sequence>
<evidence type="ECO:0000256" key="1">
    <source>
        <dbReference type="ARBA" id="ARBA00004496"/>
    </source>
</evidence>
<dbReference type="EMBL" id="QZEI01000039">
    <property type="protein sequence ID" value="RLV59267.1"/>
    <property type="molecule type" value="Genomic_DNA"/>
</dbReference>
<dbReference type="GO" id="GO:0016301">
    <property type="term" value="F:kinase activity"/>
    <property type="evidence" value="ECO:0007669"/>
    <property type="project" value="UniProtKB-KW"/>
</dbReference>
<evidence type="ECO:0000256" key="10">
    <source>
        <dbReference type="ARBA" id="ARBA00042873"/>
    </source>
</evidence>
<keyword evidence="2" id="KW-0813">Transport</keyword>
<evidence type="ECO:0000259" key="11">
    <source>
        <dbReference type="PROSITE" id="PS51093"/>
    </source>
</evidence>
<dbReference type="InterPro" id="IPR050890">
    <property type="entry name" value="PTS_EIIA_component"/>
</dbReference>
<dbReference type="Pfam" id="PF00358">
    <property type="entry name" value="PTS_EIIA_1"/>
    <property type="match status" value="1"/>
</dbReference>
<evidence type="ECO:0000256" key="8">
    <source>
        <dbReference type="ARBA" id="ARBA00042296"/>
    </source>
</evidence>
<keyword evidence="5" id="KW-0598">Phosphotransferase system</keyword>
<dbReference type="SUPFAM" id="SSF51261">
    <property type="entry name" value="Duplicated hybrid motif"/>
    <property type="match status" value="1"/>
</dbReference>
<dbReference type="RefSeq" id="WP_121839436.1">
    <property type="nucleotide sequence ID" value="NZ_ML014788.1"/>
</dbReference>
<dbReference type="InterPro" id="IPR011055">
    <property type="entry name" value="Dup_hybrid_motif"/>
</dbReference>
<dbReference type="PANTHER" id="PTHR45008">
    <property type="entry name" value="PTS SYSTEM GLUCOSE-SPECIFIC EIIA COMPONENT"/>
    <property type="match status" value="1"/>
</dbReference>
<protein>
    <recommendedName>
        <fullName evidence="7">PTS system glucose-specific EIIA component</fullName>
    </recommendedName>
    <alternativeName>
        <fullName evidence="10">EIIA-Glc</fullName>
    </alternativeName>
    <alternativeName>
        <fullName evidence="9">EIII-Glc</fullName>
    </alternativeName>
    <alternativeName>
        <fullName evidence="8">Glucose-specific phosphotransferase enzyme IIA component</fullName>
    </alternativeName>
</protein>
<dbReference type="FunFam" id="2.70.70.10:FF:000001">
    <property type="entry name" value="PTS system glucose-specific IIA component"/>
    <property type="match status" value="1"/>
</dbReference>
<dbReference type="InterPro" id="IPR001127">
    <property type="entry name" value="PTS_EIIA_1_perm"/>
</dbReference>
<evidence type="ECO:0000256" key="2">
    <source>
        <dbReference type="ARBA" id="ARBA00022448"/>
    </source>
</evidence>